<evidence type="ECO:0000256" key="20">
    <source>
        <dbReference type="ARBA" id="ARBA00033328"/>
    </source>
</evidence>
<evidence type="ECO:0000256" key="6">
    <source>
        <dbReference type="ARBA" id="ARBA00022525"/>
    </source>
</evidence>
<keyword evidence="10 21" id="KW-0732">Signal</keyword>
<dbReference type="Pfam" id="PF04389">
    <property type="entry name" value="Peptidase_M28"/>
    <property type="match status" value="1"/>
</dbReference>
<evidence type="ECO:0000256" key="13">
    <source>
        <dbReference type="ARBA" id="ARBA00022833"/>
    </source>
</evidence>
<dbReference type="Gene3D" id="3.40.630.10">
    <property type="entry name" value="Zn peptidases"/>
    <property type="match status" value="1"/>
</dbReference>
<dbReference type="GO" id="GO:0005764">
    <property type="term" value="C:lysosome"/>
    <property type="evidence" value="ECO:0007669"/>
    <property type="project" value="UniProtKB-SubCell"/>
</dbReference>
<keyword evidence="7" id="KW-0121">Carboxypeptidase</keyword>
<dbReference type="PANTHER" id="PTHR12053">
    <property type="entry name" value="PROTEASE FAMILY M28 PLASMA GLUTAMATE CARBOXYPEPTIDASE-RELATED"/>
    <property type="match status" value="1"/>
</dbReference>
<sequence length="453" mass="49376">MKKIACLALSLAATLMGYSQNADSVLLKNVSDEIMLHGTCYENLRVLTKTIGHRLSGSPEADKAVEWGRKAMTAAGAENVWLQPVDVPVWRRGAESLKLQLDGKEFVTVSMLSLGNTDGTGGKMLEREVICVPDMDAFAALPAEKVKDKIIFFNYSFRQDIINTFEGYGDAVKYRWMAVNKAADRGAAAVIIRSVSTGADDAPHTGTSHYTDTTRHIPAVAIGNTSATKLAAACSNHTVKAQLISDCGMNGTKRSYNVIGEIKGTEEPNEIIVVGGHLDSWDVGEGAQDDGAGCVQSIEVLRSIKALGIRPKHTIRAVLFMNEENGTKGGNAYADSSKKANEQPIFAMESDAGGFTPRGVGLEMPLEPKQKIRRWAPLFMPYGVYDFMQEESGTDIGPMRKLNVPLAGLLPDSQRYFDLHHSRNDVFEAVSHRELKLGAWTMAAMVLLVDKYF</sequence>
<dbReference type="Gene3D" id="3.50.30.30">
    <property type="match status" value="1"/>
</dbReference>
<proteinExistence type="predicted"/>
<keyword evidence="24" id="KW-1185">Reference proteome</keyword>
<evidence type="ECO:0000256" key="15">
    <source>
        <dbReference type="ARBA" id="ARBA00023049"/>
    </source>
</evidence>
<feature type="chain" id="PRO_5024444593" description="Carboxypeptidase Q" evidence="21">
    <location>
        <begin position="22"/>
        <end position="453"/>
    </location>
</feature>
<evidence type="ECO:0000256" key="18">
    <source>
        <dbReference type="ARBA" id="ARBA00023228"/>
    </source>
</evidence>
<accession>A0A5M6CSG3</accession>
<keyword evidence="12" id="KW-0256">Endoplasmic reticulum</keyword>
<keyword evidence="16" id="KW-0865">Zymogen</keyword>
<evidence type="ECO:0000256" key="12">
    <source>
        <dbReference type="ARBA" id="ARBA00022824"/>
    </source>
</evidence>
<dbReference type="GO" id="GO:0005576">
    <property type="term" value="C:extracellular region"/>
    <property type="evidence" value="ECO:0007669"/>
    <property type="project" value="UniProtKB-SubCell"/>
</dbReference>
<evidence type="ECO:0000313" key="24">
    <source>
        <dbReference type="Proteomes" id="UP000323632"/>
    </source>
</evidence>
<evidence type="ECO:0000256" key="7">
    <source>
        <dbReference type="ARBA" id="ARBA00022645"/>
    </source>
</evidence>
<keyword evidence="13" id="KW-0862">Zinc</keyword>
<evidence type="ECO:0000256" key="16">
    <source>
        <dbReference type="ARBA" id="ARBA00023145"/>
    </source>
</evidence>
<dbReference type="AlphaFoldDB" id="A0A5M6CSG3"/>
<protein>
    <recommendedName>
        <fullName evidence="5">Carboxypeptidase Q</fullName>
    </recommendedName>
    <alternativeName>
        <fullName evidence="20">Plasma glutamate carboxypeptidase</fullName>
    </alternativeName>
</protein>
<feature type="domain" description="Peptidase M28" evidence="22">
    <location>
        <begin position="257"/>
        <end position="444"/>
    </location>
</feature>
<comment type="subunit">
    <text evidence="19">Homodimer. The monomeric form is inactive while the homodimer is active.</text>
</comment>
<dbReference type="GO" id="GO:0046872">
    <property type="term" value="F:metal ion binding"/>
    <property type="evidence" value="ECO:0007669"/>
    <property type="project" value="UniProtKB-KW"/>
</dbReference>
<reference evidence="23 24" key="1">
    <citation type="submission" date="2019-09" db="EMBL/GenBank/DDBJ databases">
        <title>Genome sequence and assembly of Taibaiella sp.</title>
        <authorList>
            <person name="Chhetri G."/>
        </authorList>
    </citation>
    <scope>NUCLEOTIDE SEQUENCE [LARGE SCALE GENOMIC DNA]</scope>
    <source>
        <strain evidence="23 24">KVB11</strain>
    </source>
</reference>
<keyword evidence="17" id="KW-0325">Glycoprotein</keyword>
<comment type="caution">
    <text evidence="23">The sequence shown here is derived from an EMBL/GenBank/DDBJ whole genome shotgun (WGS) entry which is preliminary data.</text>
</comment>
<organism evidence="23 24">
    <name type="scientific">Taibaiella lutea</name>
    <dbReference type="NCBI Taxonomy" id="2608001"/>
    <lineage>
        <taxon>Bacteria</taxon>
        <taxon>Pseudomonadati</taxon>
        <taxon>Bacteroidota</taxon>
        <taxon>Chitinophagia</taxon>
        <taxon>Chitinophagales</taxon>
        <taxon>Chitinophagaceae</taxon>
        <taxon>Taibaiella</taxon>
    </lineage>
</organism>
<dbReference type="RefSeq" id="WP_150031469.1">
    <property type="nucleotide sequence ID" value="NZ_VWSH01000001.1"/>
</dbReference>
<keyword evidence="9" id="KW-0479">Metal-binding</keyword>
<evidence type="ECO:0000256" key="5">
    <source>
        <dbReference type="ARBA" id="ARBA00014116"/>
    </source>
</evidence>
<keyword evidence="18" id="KW-0458">Lysosome</keyword>
<evidence type="ECO:0000313" key="23">
    <source>
        <dbReference type="EMBL" id="KAA5536892.1"/>
    </source>
</evidence>
<evidence type="ECO:0000256" key="17">
    <source>
        <dbReference type="ARBA" id="ARBA00023180"/>
    </source>
</evidence>
<comment type="subcellular location">
    <subcellularLocation>
        <location evidence="1">Endoplasmic reticulum</location>
    </subcellularLocation>
    <subcellularLocation>
        <location evidence="3">Golgi apparatus</location>
    </subcellularLocation>
    <subcellularLocation>
        <location evidence="2">Lysosome</location>
    </subcellularLocation>
    <subcellularLocation>
        <location evidence="4">Secreted</location>
    </subcellularLocation>
</comment>
<evidence type="ECO:0000256" key="10">
    <source>
        <dbReference type="ARBA" id="ARBA00022729"/>
    </source>
</evidence>
<evidence type="ECO:0000256" key="11">
    <source>
        <dbReference type="ARBA" id="ARBA00022801"/>
    </source>
</evidence>
<evidence type="ECO:0000256" key="9">
    <source>
        <dbReference type="ARBA" id="ARBA00022723"/>
    </source>
</evidence>
<dbReference type="GO" id="GO:0070573">
    <property type="term" value="F:metallodipeptidase activity"/>
    <property type="evidence" value="ECO:0007669"/>
    <property type="project" value="InterPro"/>
</dbReference>
<evidence type="ECO:0000256" key="21">
    <source>
        <dbReference type="SAM" id="SignalP"/>
    </source>
</evidence>
<evidence type="ECO:0000256" key="8">
    <source>
        <dbReference type="ARBA" id="ARBA00022670"/>
    </source>
</evidence>
<keyword evidence="8" id="KW-0645">Protease</keyword>
<keyword evidence="6" id="KW-0964">Secreted</keyword>
<evidence type="ECO:0000256" key="14">
    <source>
        <dbReference type="ARBA" id="ARBA00023034"/>
    </source>
</evidence>
<gene>
    <name evidence="23" type="ORF">F0919_04255</name>
</gene>
<dbReference type="GO" id="GO:0006508">
    <property type="term" value="P:proteolysis"/>
    <property type="evidence" value="ECO:0007669"/>
    <property type="project" value="UniProtKB-KW"/>
</dbReference>
<evidence type="ECO:0000256" key="4">
    <source>
        <dbReference type="ARBA" id="ARBA00004613"/>
    </source>
</evidence>
<dbReference type="Proteomes" id="UP000323632">
    <property type="component" value="Unassembled WGS sequence"/>
</dbReference>
<dbReference type="InterPro" id="IPR039866">
    <property type="entry name" value="CPQ"/>
</dbReference>
<keyword evidence="14" id="KW-0333">Golgi apparatus</keyword>
<dbReference type="InterPro" id="IPR007484">
    <property type="entry name" value="Peptidase_M28"/>
</dbReference>
<name>A0A5M6CSG3_9BACT</name>
<evidence type="ECO:0000256" key="1">
    <source>
        <dbReference type="ARBA" id="ARBA00004240"/>
    </source>
</evidence>
<evidence type="ECO:0000256" key="3">
    <source>
        <dbReference type="ARBA" id="ARBA00004555"/>
    </source>
</evidence>
<feature type="signal peptide" evidence="21">
    <location>
        <begin position="1"/>
        <end position="21"/>
    </location>
</feature>
<dbReference type="GO" id="GO:0004180">
    <property type="term" value="F:carboxypeptidase activity"/>
    <property type="evidence" value="ECO:0007669"/>
    <property type="project" value="UniProtKB-KW"/>
</dbReference>
<dbReference type="EMBL" id="VWSH01000001">
    <property type="protein sequence ID" value="KAA5536892.1"/>
    <property type="molecule type" value="Genomic_DNA"/>
</dbReference>
<dbReference type="SUPFAM" id="SSF53187">
    <property type="entry name" value="Zn-dependent exopeptidases"/>
    <property type="match status" value="1"/>
</dbReference>
<evidence type="ECO:0000259" key="22">
    <source>
        <dbReference type="Pfam" id="PF04389"/>
    </source>
</evidence>
<dbReference type="PANTHER" id="PTHR12053:SF3">
    <property type="entry name" value="CARBOXYPEPTIDASE Q"/>
    <property type="match status" value="1"/>
</dbReference>
<evidence type="ECO:0000256" key="2">
    <source>
        <dbReference type="ARBA" id="ARBA00004371"/>
    </source>
</evidence>
<evidence type="ECO:0000256" key="19">
    <source>
        <dbReference type="ARBA" id="ARBA00025833"/>
    </source>
</evidence>
<keyword evidence="15" id="KW-0482">Metalloprotease</keyword>
<keyword evidence="11 23" id="KW-0378">Hydrolase</keyword>